<evidence type="ECO:0000256" key="2">
    <source>
        <dbReference type="ARBA" id="ARBA00022448"/>
    </source>
</evidence>
<keyword evidence="5 7" id="KW-0472">Membrane</keyword>
<dbReference type="InterPro" id="IPR011701">
    <property type="entry name" value="MFS"/>
</dbReference>
<dbReference type="Proteomes" id="UP001174936">
    <property type="component" value="Unassembled WGS sequence"/>
</dbReference>
<feature type="transmembrane region" description="Helical" evidence="7">
    <location>
        <begin position="169"/>
        <end position="190"/>
    </location>
</feature>
<keyword evidence="2" id="KW-0813">Transport</keyword>
<dbReference type="AlphaFoldDB" id="A0AA39YDM4"/>
<name>A0AA39YDM4_9PEZI</name>
<dbReference type="FunFam" id="1.20.1250.20:FF:000013">
    <property type="entry name" value="MFS general substrate transporter"/>
    <property type="match status" value="1"/>
</dbReference>
<dbReference type="EMBL" id="JAULSV010000003">
    <property type="protein sequence ID" value="KAK0649975.1"/>
    <property type="molecule type" value="Genomic_DNA"/>
</dbReference>
<dbReference type="InterPro" id="IPR020846">
    <property type="entry name" value="MFS_dom"/>
</dbReference>
<evidence type="ECO:0000259" key="8">
    <source>
        <dbReference type="PROSITE" id="PS50850"/>
    </source>
</evidence>
<keyword evidence="10" id="KW-1185">Reference proteome</keyword>
<dbReference type="InterPro" id="IPR036259">
    <property type="entry name" value="MFS_trans_sf"/>
</dbReference>
<sequence>MANSNKSFGDSTPVEAREDGSQLVPQHDPFDVRKLRRKMDLHLVPVVAVLYLFCFIDRSNLGNAKISGMEKDLKMTGSEYNIILSSFYVGYILLEVPVVIICKWMGPAWFLPLTSIGFGICSVCTAFVSTVPQACAVRFLLGVFEAGMMPGIAYYLSRFYARAELTFRLSLYIVTAPLAGAFGGLLAGGILKLPRIGWLTGWRMIFALEGILTVGVAVVTLFLMANGPDTARWLSAEEKKLAVERLRVERTASRESAQGEGAVDGGGAREKMARNARRFLRGVYSPVTLSVGFIFLLDAVTVQAFAFFLPTIVRTIYPKSTTVQQQLYTVPPYLVGALVMVSMSALSWRTDRRQIFFKPSTTMVLIGYIMFLSSTDPRVRYGATFLVASCFALGPLTNAQVAANVVSDTTRSAAISINCMFAHIGGLVGSWSFVEWDAPHYRIGNSINLGTSVGILVLSTATLLWMKADNKARDRKQAETSESELTQEGVEDLDWRHPSWRWKP</sequence>
<dbReference type="PROSITE" id="PS50850">
    <property type="entry name" value="MFS"/>
    <property type="match status" value="1"/>
</dbReference>
<dbReference type="GO" id="GO:0016020">
    <property type="term" value="C:membrane"/>
    <property type="evidence" value="ECO:0007669"/>
    <property type="project" value="UniProtKB-SubCell"/>
</dbReference>
<feature type="transmembrane region" description="Helical" evidence="7">
    <location>
        <begin position="446"/>
        <end position="466"/>
    </location>
</feature>
<feature type="transmembrane region" description="Helical" evidence="7">
    <location>
        <begin position="330"/>
        <end position="348"/>
    </location>
</feature>
<feature type="transmembrane region" description="Helical" evidence="7">
    <location>
        <begin position="379"/>
        <end position="401"/>
    </location>
</feature>
<feature type="transmembrane region" description="Helical" evidence="7">
    <location>
        <begin position="202"/>
        <end position="225"/>
    </location>
</feature>
<dbReference type="SUPFAM" id="SSF103473">
    <property type="entry name" value="MFS general substrate transporter"/>
    <property type="match status" value="1"/>
</dbReference>
<proteinExistence type="predicted"/>
<feature type="compositionally biased region" description="Polar residues" evidence="6">
    <location>
        <begin position="1"/>
        <end position="10"/>
    </location>
</feature>
<feature type="transmembrane region" description="Helical" evidence="7">
    <location>
        <begin position="41"/>
        <end position="60"/>
    </location>
</feature>
<dbReference type="Pfam" id="PF07690">
    <property type="entry name" value="MFS_1"/>
    <property type="match status" value="1"/>
</dbReference>
<feature type="transmembrane region" description="Helical" evidence="7">
    <location>
        <begin position="136"/>
        <end position="157"/>
    </location>
</feature>
<evidence type="ECO:0000256" key="3">
    <source>
        <dbReference type="ARBA" id="ARBA00022692"/>
    </source>
</evidence>
<evidence type="ECO:0000313" key="10">
    <source>
        <dbReference type="Proteomes" id="UP001174936"/>
    </source>
</evidence>
<dbReference type="FunFam" id="1.20.1250.20:FF:000034">
    <property type="entry name" value="MFS general substrate transporter"/>
    <property type="match status" value="1"/>
</dbReference>
<feature type="transmembrane region" description="Helical" evidence="7">
    <location>
        <begin position="287"/>
        <end position="310"/>
    </location>
</feature>
<keyword evidence="4 7" id="KW-1133">Transmembrane helix</keyword>
<reference evidence="9" key="1">
    <citation type="submission" date="2023-06" db="EMBL/GenBank/DDBJ databases">
        <title>Genome-scale phylogeny and comparative genomics of the fungal order Sordariales.</title>
        <authorList>
            <consortium name="Lawrence Berkeley National Laboratory"/>
            <person name="Hensen N."/>
            <person name="Bonometti L."/>
            <person name="Westerberg I."/>
            <person name="Brannstrom I.O."/>
            <person name="Guillou S."/>
            <person name="Cros-Aarteil S."/>
            <person name="Calhoun S."/>
            <person name="Haridas S."/>
            <person name="Kuo A."/>
            <person name="Mondo S."/>
            <person name="Pangilinan J."/>
            <person name="Riley R."/>
            <person name="Labutti K."/>
            <person name="Andreopoulos B."/>
            <person name="Lipzen A."/>
            <person name="Chen C."/>
            <person name="Yanf M."/>
            <person name="Daum C."/>
            <person name="Ng V."/>
            <person name="Clum A."/>
            <person name="Steindorff A."/>
            <person name="Ohm R."/>
            <person name="Martin F."/>
            <person name="Silar P."/>
            <person name="Natvig D."/>
            <person name="Lalanne C."/>
            <person name="Gautier V."/>
            <person name="Ament-Velasquez S.L."/>
            <person name="Kruys A."/>
            <person name="Hutchinson M.I."/>
            <person name="Powell A.J."/>
            <person name="Barry K."/>
            <person name="Miller A.N."/>
            <person name="Grigoriev I.V."/>
            <person name="Debuchy R."/>
            <person name="Gladieux P."/>
            <person name="Thoren M.H."/>
            <person name="Johannesson H."/>
        </authorList>
    </citation>
    <scope>NUCLEOTIDE SEQUENCE</scope>
    <source>
        <strain evidence="9">SMH2532-1</strain>
    </source>
</reference>
<keyword evidence="3 7" id="KW-0812">Transmembrane</keyword>
<organism evidence="9 10">
    <name type="scientific">Cercophora newfieldiana</name>
    <dbReference type="NCBI Taxonomy" id="92897"/>
    <lineage>
        <taxon>Eukaryota</taxon>
        <taxon>Fungi</taxon>
        <taxon>Dikarya</taxon>
        <taxon>Ascomycota</taxon>
        <taxon>Pezizomycotina</taxon>
        <taxon>Sordariomycetes</taxon>
        <taxon>Sordariomycetidae</taxon>
        <taxon>Sordariales</taxon>
        <taxon>Lasiosphaeriaceae</taxon>
        <taxon>Cercophora</taxon>
    </lineage>
</organism>
<dbReference type="PANTHER" id="PTHR43791:SF48">
    <property type="entry name" value="TRANSPORTER, PUTATIVE (AFU_ORTHOLOGUE AFUA_4G01000)-RELATED"/>
    <property type="match status" value="1"/>
</dbReference>
<dbReference type="Gene3D" id="1.20.1250.20">
    <property type="entry name" value="MFS general substrate transporter like domains"/>
    <property type="match status" value="2"/>
</dbReference>
<accession>A0AA39YDM4</accession>
<evidence type="ECO:0000256" key="4">
    <source>
        <dbReference type="ARBA" id="ARBA00022989"/>
    </source>
</evidence>
<evidence type="ECO:0000313" key="9">
    <source>
        <dbReference type="EMBL" id="KAK0649975.1"/>
    </source>
</evidence>
<comment type="caution">
    <text evidence="9">The sequence shown here is derived from an EMBL/GenBank/DDBJ whole genome shotgun (WGS) entry which is preliminary data.</text>
</comment>
<dbReference type="GO" id="GO:0022857">
    <property type="term" value="F:transmembrane transporter activity"/>
    <property type="evidence" value="ECO:0007669"/>
    <property type="project" value="InterPro"/>
</dbReference>
<feature type="transmembrane region" description="Helical" evidence="7">
    <location>
        <begin position="355"/>
        <end position="373"/>
    </location>
</feature>
<feature type="domain" description="Major facilitator superfamily (MFS) profile" evidence="8">
    <location>
        <begin position="43"/>
        <end position="471"/>
    </location>
</feature>
<feature type="transmembrane region" description="Helical" evidence="7">
    <location>
        <begin position="413"/>
        <end position="434"/>
    </location>
</feature>
<evidence type="ECO:0000256" key="1">
    <source>
        <dbReference type="ARBA" id="ARBA00004141"/>
    </source>
</evidence>
<feature type="region of interest" description="Disordered" evidence="6">
    <location>
        <begin position="1"/>
        <end position="25"/>
    </location>
</feature>
<protein>
    <submittedName>
        <fullName evidence="9">Major facilitator superfamily domain-containing protein</fullName>
    </submittedName>
</protein>
<evidence type="ECO:0000256" key="6">
    <source>
        <dbReference type="SAM" id="MobiDB-lite"/>
    </source>
</evidence>
<evidence type="ECO:0000256" key="7">
    <source>
        <dbReference type="SAM" id="Phobius"/>
    </source>
</evidence>
<feature type="transmembrane region" description="Helical" evidence="7">
    <location>
        <begin position="80"/>
        <end position="102"/>
    </location>
</feature>
<evidence type="ECO:0000256" key="5">
    <source>
        <dbReference type="ARBA" id="ARBA00023136"/>
    </source>
</evidence>
<gene>
    <name evidence="9" type="ORF">B0T16DRAFT_138805</name>
</gene>
<feature type="transmembrane region" description="Helical" evidence="7">
    <location>
        <begin position="109"/>
        <end position="130"/>
    </location>
</feature>
<dbReference type="PANTHER" id="PTHR43791">
    <property type="entry name" value="PERMEASE-RELATED"/>
    <property type="match status" value="1"/>
</dbReference>
<comment type="subcellular location">
    <subcellularLocation>
        <location evidence="1">Membrane</location>
        <topology evidence="1">Multi-pass membrane protein</topology>
    </subcellularLocation>
</comment>